<dbReference type="Pfam" id="PF00521">
    <property type="entry name" value="DNA_topoisoIV"/>
    <property type="match status" value="1"/>
</dbReference>
<dbReference type="Gene3D" id="2.120.10.90">
    <property type="entry name" value="DNA gyrase/topoisomerase IV, subunit A, C-terminal"/>
    <property type="match status" value="1"/>
</dbReference>
<dbReference type="Gene3D" id="3.90.199.10">
    <property type="entry name" value="Topoisomerase II, domain 5"/>
    <property type="match status" value="1"/>
</dbReference>
<feature type="domain" description="Topo IIA-type catalytic" evidence="10">
    <location>
        <begin position="35"/>
        <end position="501"/>
    </location>
</feature>
<dbReference type="GO" id="GO:0009330">
    <property type="term" value="C:DNA topoisomerase type II (double strand cut, ATP-hydrolyzing) complex"/>
    <property type="evidence" value="ECO:0007669"/>
    <property type="project" value="TreeGrafter"/>
</dbReference>
<evidence type="ECO:0000256" key="6">
    <source>
        <dbReference type="ARBA" id="ARBA00023125"/>
    </source>
</evidence>
<comment type="similarity">
    <text evidence="2">Belongs to the type II topoisomerase GyrA/ParC subunit family.</text>
</comment>
<dbReference type="Proteomes" id="UP000291072">
    <property type="component" value="Unassembled WGS sequence"/>
</dbReference>
<dbReference type="NCBIfam" id="TIGR01061">
    <property type="entry name" value="parC_Gpos"/>
    <property type="match status" value="1"/>
</dbReference>
<dbReference type="EC" id="5.6.2.2" evidence="3"/>
<dbReference type="AlphaFoldDB" id="A0A4R0XQ03"/>
<dbReference type="PROSITE" id="PS52040">
    <property type="entry name" value="TOPO_IIA"/>
    <property type="match status" value="1"/>
</dbReference>
<protein>
    <recommendedName>
        <fullName evidence="3">DNA topoisomerase (ATP-hydrolyzing)</fullName>
        <ecNumber evidence="3">5.6.2.2</ecNumber>
    </recommendedName>
</protein>
<dbReference type="GO" id="GO:0005524">
    <property type="term" value="F:ATP binding"/>
    <property type="evidence" value="ECO:0007669"/>
    <property type="project" value="InterPro"/>
</dbReference>
<dbReference type="Gene3D" id="3.30.1360.40">
    <property type="match status" value="1"/>
</dbReference>
<dbReference type="Pfam" id="PF03989">
    <property type="entry name" value="DNA_gyraseA_C"/>
    <property type="match status" value="4"/>
</dbReference>
<dbReference type="PANTHER" id="PTHR43493">
    <property type="entry name" value="DNA GYRASE/TOPOISOMERASE SUBUNIT A"/>
    <property type="match status" value="1"/>
</dbReference>
<dbReference type="GO" id="GO:0005737">
    <property type="term" value="C:cytoplasm"/>
    <property type="evidence" value="ECO:0007669"/>
    <property type="project" value="TreeGrafter"/>
</dbReference>
<dbReference type="PANTHER" id="PTHR43493:SF9">
    <property type="entry name" value="DNA TOPOISOMERASE 4 SUBUNIT A"/>
    <property type="match status" value="1"/>
</dbReference>
<organism evidence="11 12">
    <name type="scientific">Mycoplasma todarodis</name>
    <dbReference type="NCBI Taxonomy" id="1937191"/>
    <lineage>
        <taxon>Bacteria</taxon>
        <taxon>Bacillati</taxon>
        <taxon>Mycoplasmatota</taxon>
        <taxon>Mollicutes</taxon>
        <taxon>Mycoplasmataceae</taxon>
        <taxon>Mycoplasma</taxon>
    </lineage>
</organism>
<dbReference type="InterPro" id="IPR013760">
    <property type="entry name" value="Topo_IIA-like_dom_sf"/>
</dbReference>
<evidence type="ECO:0000256" key="5">
    <source>
        <dbReference type="ARBA" id="ARBA00023029"/>
    </source>
</evidence>
<evidence type="ECO:0000256" key="2">
    <source>
        <dbReference type="ARBA" id="ARBA00008263"/>
    </source>
</evidence>
<dbReference type="InterPro" id="IPR002205">
    <property type="entry name" value="Topo_IIA_dom_A"/>
</dbReference>
<keyword evidence="12" id="KW-1185">Reference proteome</keyword>
<dbReference type="InterPro" id="IPR005741">
    <property type="entry name" value="TopoIV_A_Gpos"/>
</dbReference>
<dbReference type="GO" id="GO:0034335">
    <property type="term" value="F:DNA negative supercoiling activity"/>
    <property type="evidence" value="ECO:0007669"/>
    <property type="project" value="UniProtKB-ARBA"/>
</dbReference>
<dbReference type="InterPro" id="IPR050220">
    <property type="entry name" value="Type_II_DNA_Topoisomerases"/>
</dbReference>
<keyword evidence="5 9" id="KW-0799">Topoisomerase</keyword>
<dbReference type="SMART" id="SM00434">
    <property type="entry name" value="TOP4c"/>
    <property type="match status" value="1"/>
</dbReference>
<keyword evidence="4" id="KW-1003">Cell membrane</keyword>
<proteinExistence type="inferred from homology"/>
<sequence length="844" mass="94317">MSKNIAAQLLKQSLDQIMSERFGRYSKYIIQDRALPDARDGLKPVQRRILYAMNELGLTHNKPYKKSARVVGEVIGKYHPHGDTSIYDALVRMTQDWKMNMPLISMHGNNGSIDDDPAAAMRYTEARLEKLTDLLLRGIKQKTVPFAPNFDDSESEPTVLPAGFPNLLINGAKGIAAGYATEMPPHNLGEVLDAVIATIKSPNIRLDTLMNYVKGPDFPTGGIVQGIDGIYSAFERGKGRVIIRSKVEVTESKTKPTITISEIPYGVIKSKLVRDIDEIRFNKSIHGIKEVRDETDRRGTSIYIELMPGTSPKLILNYLYSKTDLQIYYNYNNIAIKDRAPKLLSLRELIDAFLVHQKEVQRKQIKFELSKDELRHEIVSGLVRVAAMVDEVVRVIRAASGSKAGVIKALIENFEFTQIQASAIAELRLYRLSSTDQFVYVQEKEELEGRIERYKELLSVEEEFNKHLTDFFRQVKKDFAIPRRTVVESEIEKIEINVADLIKHEDVYVGISRKGYVKSFSNRVFEANKLEHYGLKDGDSLVFMDKINTAQKLLVFTDAGQFIFLPGHKISEEKFKSAGKHINDYAAIDPDHNIVSVIAVEDFSLQGYITLVTRKGKAKRVQLKDFEVSRYSRPLMAIKLGQGDKLIGARVSGGDKKVVIVTSSAKATLYDETTISVQGTKSGGVIGISLDDNQVTAFTLANPGDTLGLLSSRGGVKRIRVSSILPSSRTTKGRNLFRIIKSKPHIIYDMNVVDTTTKANFMKQDGILEVVELKSADITDTEAGLSTLGPEKILAAKIMTSQIITKDSELIKITNISETDQFDKAEKAIESVSQMSIEDILGDI</sequence>
<comment type="caution">
    <text evidence="11">The sequence shown here is derived from an EMBL/GenBank/DDBJ whole genome shotgun (WGS) entry which is preliminary data.</text>
</comment>
<evidence type="ECO:0000256" key="4">
    <source>
        <dbReference type="ARBA" id="ARBA00022475"/>
    </source>
</evidence>
<dbReference type="InterPro" id="IPR013758">
    <property type="entry name" value="Topo_IIA_A/C_ab"/>
</dbReference>
<dbReference type="InterPro" id="IPR013757">
    <property type="entry name" value="Topo_IIA_A_a_sf"/>
</dbReference>
<dbReference type="GO" id="GO:0003677">
    <property type="term" value="F:DNA binding"/>
    <property type="evidence" value="ECO:0007669"/>
    <property type="project" value="UniProtKB-UniRule"/>
</dbReference>
<dbReference type="FunFam" id="3.90.199.10:FF:000001">
    <property type="entry name" value="DNA gyrase subunit A"/>
    <property type="match status" value="1"/>
</dbReference>
<dbReference type="SUPFAM" id="SSF101904">
    <property type="entry name" value="GyrA/ParC C-terminal domain-like"/>
    <property type="match status" value="1"/>
</dbReference>
<keyword evidence="6 9" id="KW-0238">DNA-binding</keyword>
<accession>A0A4R0XQ03</accession>
<evidence type="ECO:0000256" key="1">
    <source>
        <dbReference type="ARBA" id="ARBA00000185"/>
    </source>
</evidence>
<name>A0A4R0XQ03_9MOLU</name>
<dbReference type="CDD" id="cd00187">
    <property type="entry name" value="TOP4c"/>
    <property type="match status" value="1"/>
</dbReference>
<gene>
    <name evidence="11" type="primary">parC</name>
    <name evidence="11" type="ORF">C4B25_00840</name>
</gene>
<keyword evidence="7" id="KW-0472">Membrane</keyword>
<dbReference type="SUPFAM" id="SSF56719">
    <property type="entry name" value="Type II DNA topoisomerase"/>
    <property type="match status" value="1"/>
</dbReference>
<dbReference type="NCBIfam" id="NF004044">
    <property type="entry name" value="PRK05561.1"/>
    <property type="match status" value="1"/>
</dbReference>
<dbReference type="GO" id="GO:0006265">
    <property type="term" value="P:DNA topological change"/>
    <property type="evidence" value="ECO:0007669"/>
    <property type="project" value="UniProtKB-UniRule"/>
</dbReference>
<dbReference type="InterPro" id="IPR035516">
    <property type="entry name" value="Gyrase/topoIV_suA_C"/>
</dbReference>
<comment type="catalytic activity">
    <reaction evidence="1 9">
        <text>ATP-dependent breakage, passage and rejoining of double-stranded DNA.</text>
        <dbReference type="EC" id="5.6.2.2"/>
    </reaction>
</comment>
<evidence type="ECO:0000313" key="11">
    <source>
        <dbReference type="EMBL" id="TCG11642.1"/>
    </source>
</evidence>
<keyword evidence="8 9" id="KW-0413">Isomerase</keyword>
<dbReference type="GO" id="GO:0005694">
    <property type="term" value="C:chromosome"/>
    <property type="evidence" value="ECO:0007669"/>
    <property type="project" value="InterPro"/>
</dbReference>
<dbReference type="InterPro" id="IPR006691">
    <property type="entry name" value="GyrA/parC_rep"/>
</dbReference>
<dbReference type="OrthoDB" id="9806486at2"/>
<evidence type="ECO:0000259" key="10">
    <source>
        <dbReference type="PROSITE" id="PS52040"/>
    </source>
</evidence>
<evidence type="ECO:0000256" key="9">
    <source>
        <dbReference type="PROSITE-ProRule" id="PRU01384"/>
    </source>
</evidence>
<feature type="active site" description="O-(5'-phospho-DNA)-tyrosine intermediate" evidence="9">
    <location>
        <position position="123"/>
    </location>
</feature>
<evidence type="ECO:0000256" key="7">
    <source>
        <dbReference type="ARBA" id="ARBA00023136"/>
    </source>
</evidence>
<dbReference type="RefSeq" id="WP_131613171.1">
    <property type="nucleotide sequence ID" value="NZ_PSZP01000004.1"/>
</dbReference>
<dbReference type="Gene3D" id="1.10.268.10">
    <property type="entry name" value="Topoisomerase, domain 3"/>
    <property type="match status" value="1"/>
</dbReference>
<dbReference type="EMBL" id="PSZP01000004">
    <property type="protein sequence ID" value="TCG11642.1"/>
    <property type="molecule type" value="Genomic_DNA"/>
</dbReference>
<evidence type="ECO:0000256" key="3">
    <source>
        <dbReference type="ARBA" id="ARBA00012895"/>
    </source>
</evidence>
<evidence type="ECO:0000313" key="12">
    <source>
        <dbReference type="Proteomes" id="UP000291072"/>
    </source>
</evidence>
<reference evidence="11 12" key="1">
    <citation type="submission" date="2018-02" db="EMBL/GenBank/DDBJ databases">
        <title>Mycoplasma marinum and Mycoplasma todarodis sp. nov., moderately halophilic and psychrotolerant mycoplasmas isolated from cephalopods.</title>
        <authorList>
            <person name="Viver T."/>
        </authorList>
    </citation>
    <scope>NUCLEOTIDE SEQUENCE [LARGE SCALE GENOMIC DNA]</scope>
    <source>
        <strain evidence="11 12">5H</strain>
    </source>
</reference>
<evidence type="ECO:0000256" key="8">
    <source>
        <dbReference type="ARBA" id="ARBA00023235"/>
    </source>
</evidence>